<dbReference type="PROSITE" id="PS00018">
    <property type="entry name" value="EF_HAND_1"/>
    <property type="match status" value="1"/>
</dbReference>
<keyword evidence="2" id="KW-0645">Protease</keyword>
<keyword evidence="1" id="KW-0472">Membrane</keyword>
<name>A0A3R9R8C3_9CREN</name>
<evidence type="ECO:0000256" key="1">
    <source>
        <dbReference type="SAM" id="Phobius"/>
    </source>
</evidence>
<proteinExistence type="predicted"/>
<dbReference type="EMBL" id="RCOS01000039">
    <property type="protein sequence ID" value="RSN77199.1"/>
    <property type="molecule type" value="Genomic_DNA"/>
</dbReference>
<dbReference type="SUPFAM" id="SSF49464">
    <property type="entry name" value="Carboxypeptidase regulatory domain-like"/>
    <property type="match status" value="1"/>
</dbReference>
<keyword evidence="2" id="KW-0121">Carboxypeptidase</keyword>
<keyword evidence="2" id="KW-0378">Hydrolase</keyword>
<dbReference type="GO" id="GO:0004180">
    <property type="term" value="F:carboxypeptidase activity"/>
    <property type="evidence" value="ECO:0007669"/>
    <property type="project" value="UniProtKB-KW"/>
</dbReference>
<dbReference type="OrthoDB" id="97637at2157"/>
<evidence type="ECO:0000313" key="3">
    <source>
        <dbReference type="Proteomes" id="UP000277582"/>
    </source>
</evidence>
<keyword evidence="1" id="KW-1133">Transmembrane helix</keyword>
<reference evidence="2 3" key="1">
    <citation type="submission" date="2018-10" db="EMBL/GenBank/DDBJ databases">
        <title>Co-occurring genomic capacity for anaerobic methane metabolism and dissimilatory sulfite reduction discovered in the Korarchaeota.</title>
        <authorList>
            <person name="Mckay L.J."/>
            <person name="Dlakic M."/>
            <person name="Fields M.W."/>
            <person name="Delmont T.O."/>
            <person name="Eren A.M."/>
            <person name="Jay Z.J."/>
            <person name="Klingelsmith K.B."/>
            <person name="Rusch D.B."/>
            <person name="Inskeep W.P."/>
        </authorList>
    </citation>
    <scope>NUCLEOTIDE SEQUENCE [LARGE SCALE GENOMIC DNA]</scope>
    <source>
        <strain evidence="2 3">MDKW</strain>
    </source>
</reference>
<sequence>MKDNLNELISMRVFAVITLILLAISISIIAVQVYASTKFWMESSEMRKTKTPDERFVNTEQAIGSLIFGGNELVQYYEQATLINNVTHLFDFKLHSVTIYVRDERDAPIGGAYVKAFSPDWGVMYPHYEEWNTTDNNGIYKFTLPTGNWVFIVSSGWNYATNNPNKGIFIETTAYINSSIVITLKPQKSIMVKIVDEKGFSLPVDELYMLSSKYIPAIPPAFIGYSNTGTLTLYTNLENQNLTIVAIKRPSSVSDGYILAKEISTVGQATNIISAANTSKLILAAYEPDGSLSKYWNVEFRLPDLYLGNWVYTFQLSGRNVFHITPMKAVLNPRYIPPGWYYYFEHIALSLEANREYVYSFGGKCSFHIWVIKQDTQLWFDIRDRFGNVLAFYSDPTRERNITMRIFEGGKEVYKDNIGRYIPGTLFYGIGKTFAESATFELYMNIGPLGGLGKISINGLLYDKSHLVEFKDVQSKNFILHIPVGYFWNISGQTREQVFIDTLEAVYKSMGTYLGENLQGKPHRVEVNFEWCGVGGTNSVGFGVGVARWPVHVHHGFLGVLSHELGHMYSFTPPLIYYVECPLFCEPLATYLGIEALAVLYGPNVRLWYWGTHPGFFDYIAGDKNVPEIERMQFVFFYLHRTYGSDIHKRFIQLWANSTIKDYLMRKGFNANEIMVTLYSYLARENLAWLFRMAGYNIPEKRIDEGMKALPTSLSVVMGSLCFDAYGVDRHLVELYFPSARFEPYSKYKVFYSYIIVGGPFVNPNSATIAEKSGIRFGRDWMDVNGTVYRSEWRYSDYAIILIKGGAIYVMGTHRYGTEAALLWLSRKPLFYSYAIIKWVDINRDGNVDLEEVSEVMRI</sequence>
<dbReference type="Proteomes" id="UP000277582">
    <property type="component" value="Unassembled WGS sequence"/>
</dbReference>
<dbReference type="AlphaFoldDB" id="A0A3R9R8C3"/>
<accession>A0A3R9R8C3</accession>
<evidence type="ECO:0000313" key="2">
    <source>
        <dbReference type="EMBL" id="RSN77199.1"/>
    </source>
</evidence>
<dbReference type="InterPro" id="IPR018247">
    <property type="entry name" value="EF_Hand_1_Ca_BS"/>
</dbReference>
<keyword evidence="3" id="KW-1185">Reference proteome</keyword>
<comment type="caution">
    <text evidence="2">The sequence shown here is derived from an EMBL/GenBank/DDBJ whole genome shotgun (WGS) entry which is preliminary data.</text>
</comment>
<organism evidence="2 3">
    <name type="scientific">Candidatus Methanodesulfokora washburnensis</name>
    <dbReference type="NCBI Taxonomy" id="2478471"/>
    <lineage>
        <taxon>Archaea</taxon>
        <taxon>Thermoproteota</taxon>
        <taxon>Candidatus Korarchaeia</taxon>
        <taxon>Candidatus Korarchaeia incertae sedis</taxon>
        <taxon>Candidatus Methanodesulfokora</taxon>
    </lineage>
</organism>
<gene>
    <name evidence="2" type="ORF">D6D85_02870</name>
</gene>
<dbReference type="InterPro" id="IPR008969">
    <property type="entry name" value="CarboxyPept-like_regulatory"/>
</dbReference>
<protein>
    <submittedName>
        <fullName evidence="2">Carboxypeptidase regulatory-like domain-containing protein</fullName>
    </submittedName>
</protein>
<feature type="transmembrane region" description="Helical" evidence="1">
    <location>
        <begin position="12"/>
        <end position="35"/>
    </location>
</feature>
<dbReference type="RefSeq" id="WP_125670553.1">
    <property type="nucleotide sequence ID" value="NZ_RCOS01000039.1"/>
</dbReference>
<keyword evidence="1" id="KW-0812">Transmembrane</keyword>